<dbReference type="EnsemblFungi" id="MAPG_09202T0">
    <property type="protein sequence ID" value="MAPG_09202T0"/>
    <property type="gene ID" value="MAPG_09202"/>
</dbReference>
<reference evidence="3" key="1">
    <citation type="submission" date="2010-05" db="EMBL/GenBank/DDBJ databases">
        <title>The genome sequence of Magnaporthe poae strain ATCC 64411.</title>
        <authorList>
            <person name="Ma L.-J."/>
            <person name="Dead R."/>
            <person name="Young S."/>
            <person name="Zeng Q."/>
            <person name="Koehrsen M."/>
            <person name="Alvarado L."/>
            <person name="Berlin A."/>
            <person name="Chapman S.B."/>
            <person name="Chen Z."/>
            <person name="Freedman E."/>
            <person name="Gellesch M."/>
            <person name="Goldberg J."/>
            <person name="Griggs A."/>
            <person name="Gujja S."/>
            <person name="Heilman E.R."/>
            <person name="Heiman D."/>
            <person name="Hepburn T."/>
            <person name="Howarth C."/>
            <person name="Jen D."/>
            <person name="Larson L."/>
            <person name="Mehta T."/>
            <person name="Neiman D."/>
            <person name="Pearson M."/>
            <person name="Roberts A."/>
            <person name="Saif S."/>
            <person name="Shea T."/>
            <person name="Shenoy N."/>
            <person name="Sisk P."/>
            <person name="Stolte C."/>
            <person name="Sykes S."/>
            <person name="Walk T."/>
            <person name="White J."/>
            <person name="Yandava C."/>
            <person name="Haas B."/>
            <person name="Nusbaum C."/>
            <person name="Birren B."/>
        </authorList>
    </citation>
    <scope>NUCLEOTIDE SEQUENCE [LARGE SCALE GENOMIC DNA]</scope>
    <source>
        <strain evidence="3">ATCC 64411 / 73-15</strain>
    </source>
</reference>
<dbReference type="Proteomes" id="UP000011715">
    <property type="component" value="Unassembled WGS sequence"/>
</dbReference>
<organism evidence="2 3">
    <name type="scientific">Magnaporthiopsis poae (strain ATCC 64411 / 73-15)</name>
    <name type="common">Kentucky bluegrass fungus</name>
    <name type="synonym">Magnaporthe poae</name>
    <dbReference type="NCBI Taxonomy" id="644358"/>
    <lineage>
        <taxon>Eukaryota</taxon>
        <taxon>Fungi</taxon>
        <taxon>Dikarya</taxon>
        <taxon>Ascomycota</taxon>
        <taxon>Pezizomycotina</taxon>
        <taxon>Sordariomycetes</taxon>
        <taxon>Sordariomycetidae</taxon>
        <taxon>Magnaporthales</taxon>
        <taxon>Magnaporthaceae</taxon>
        <taxon>Magnaporthiopsis</taxon>
    </lineage>
</organism>
<evidence type="ECO:0000313" key="1">
    <source>
        <dbReference type="EMBL" id="KLU90238.1"/>
    </source>
</evidence>
<sequence>MALWMAKAAVDPGWADGRLARTDSRGSRGHLEGALLGRDRAIGYWNTAGLLAPTHSHCRQWAYGGGIVVSIGKGLGPTRQVVVDDDTRKLGGYLAAMGEGRRLRTDLGTCRNQTMPSSAISLGGPRLFGWHDLSGQSTAGHMDKWPGIGRIGLNLQQPNK</sequence>
<accession>A0A0C4E9C2</accession>
<name>A0A0C4E9C2_MAGP6</name>
<dbReference type="EMBL" id="ADBL01002254">
    <property type="status" value="NOT_ANNOTATED_CDS"/>
    <property type="molecule type" value="Genomic_DNA"/>
</dbReference>
<dbReference type="VEuPathDB" id="FungiDB:MAPG_09202"/>
<keyword evidence="3" id="KW-1185">Reference proteome</keyword>
<gene>
    <name evidence="1" type="ORF">MAPG_09202</name>
</gene>
<dbReference type="EMBL" id="GL876974">
    <property type="protein sequence ID" value="KLU90238.1"/>
    <property type="molecule type" value="Genomic_DNA"/>
</dbReference>
<protein>
    <submittedName>
        <fullName evidence="1 2">Uncharacterized protein</fullName>
    </submittedName>
</protein>
<reference evidence="1" key="3">
    <citation type="submission" date="2011-03" db="EMBL/GenBank/DDBJ databases">
        <title>Annotation of Magnaporthe poae ATCC 64411.</title>
        <authorList>
            <person name="Ma L.-J."/>
            <person name="Dead R."/>
            <person name="Young S.K."/>
            <person name="Zeng Q."/>
            <person name="Gargeya S."/>
            <person name="Fitzgerald M."/>
            <person name="Haas B."/>
            <person name="Abouelleil A."/>
            <person name="Alvarado L."/>
            <person name="Arachchi H.M."/>
            <person name="Berlin A."/>
            <person name="Brown A."/>
            <person name="Chapman S.B."/>
            <person name="Chen Z."/>
            <person name="Dunbar C."/>
            <person name="Freedman E."/>
            <person name="Gearin G."/>
            <person name="Gellesch M."/>
            <person name="Goldberg J."/>
            <person name="Griggs A."/>
            <person name="Gujja S."/>
            <person name="Heiman D."/>
            <person name="Howarth C."/>
            <person name="Larson L."/>
            <person name="Lui A."/>
            <person name="MacDonald P.J.P."/>
            <person name="Mehta T."/>
            <person name="Montmayeur A."/>
            <person name="Murphy C."/>
            <person name="Neiman D."/>
            <person name="Pearson M."/>
            <person name="Priest M."/>
            <person name="Roberts A."/>
            <person name="Saif S."/>
            <person name="Shea T."/>
            <person name="Shenoy N."/>
            <person name="Sisk P."/>
            <person name="Stolte C."/>
            <person name="Sykes S."/>
            <person name="Yandava C."/>
            <person name="Wortman J."/>
            <person name="Nusbaum C."/>
            <person name="Birren B."/>
        </authorList>
    </citation>
    <scope>NUCLEOTIDE SEQUENCE</scope>
    <source>
        <strain evidence="1">ATCC 64411</strain>
    </source>
</reference>
<reference evidence="2" key="4">
    <citation type="journal article" date="2015" name="G3 (Bethesda)">
        <title>Genome sequences of three phytopathogenic species of the Magnaporthaceae family of fungi.</title>
        <authorList>
            <person name="Okagaki L.H."/>
            <person name="Nunes C.C."/>
            <person name="Sailsbery J."/>
            <person name="Clay B."/>
            <person name="Brown D."/>
            <person name="John T."/>
            <person name="Oh Y."/>
            <person name="Young N."/>
            <person name="Fitzgerald M."/>
            <person name="Haas B.J."/>
            <person name="Zeng Q."/>
            <person name="Young S."/>
            <person name="Adiconis X."/>
            <person name="Fan L."/>
            <person name="Levin J.Z."/>
            <person name="Mitchell T.K."/>
            <person name="Okubara P.A."/>
            <person name="Farman M.L."/>
            <person name="Kohn L.M."/>
            <person name="Birren B."/>
            <person name="Ma L.-J."/>
            <person name="Dean R.A."/>
        </authorList>
    </citation>
    <scope>NUCLEOTIDE SEQUENCE</scope>
    <source>
        <strain evidence="2">ATCC 64411 / 73-15</strain>
    </source>
</reference>
<proteinExistence type="predicted"/>
<reference evidence="1" key="2">
    <citation type="submission" date="2010-05" db="EMBL/GenBank/DDBJ databases">
        <title>The Genome Sequence of Magnaporthe poae strain ATCC 64411.</title>
        <authorList>
            <consortium name="The Broad Institute Genome Sequencing Platform"/>
            <consortium name="Broad Institute Genome Sequencing Center for Infectious Disease"/>
            <person name="Ma L.-J."/>
            <person name="Dead R."/>
            <person name="Young S."/>
            <person name="Zeng Q."/>
            <person name="Koehrsen M."/>
            <person name="Alvarado L."/>
            <person name="Berlin A."/>
            <person name="Chapman S.B."/>
            <person name="Chen Z."/>
            <person name="Freedman E."/>
            <person name="Gellesch M."/>
            <person name="Goldberg J."/>
            <person name="Griggs A."/>
            <person name="Gujja S."/>
            <person name="Heilman E.R."/>
            <person name="Heiman D."/>
            <person name="Hepburn T."/>
            <person name="Howarth C."/>
            <person name="Jen D."/>
            <person name="Larson L."/>
            <person name="Mehta T."/>
            <person name="Neiman D."/>
            <person name="Pearson M."/>
            <person name="Roberts A."/>
            <person name="Saif S."/>
            <person name="Shea T."/>
            <person name="Shenoy N."/>
            <person name="Sisk P."/>
            <person name="Stolte C."/>
            <person name="Sykes S."/>
            <person name="Walk T."/>
            <person name="White J."/>
            <person name="Yandava C."/>
            <person name="Haas B."/>
            <person name="Nusbaum C."/>
            <person name="Birren B."/>
        </authorList>
    </citation>
    <scope>NUCLEOTIDE SEQUENCE</scope>
    <source>
        <strain evidence="1">ATCC 64411</strain>
    </source>
</reference>
<reference evidence="2" key="5">
    <citation type="submission" date="2015-06" db="UniProtKB">
        <authorList>
            <consortium name="EnsemblFungi"/>
        </authorList>
    </citation>
    <scope>IDENTIFICATION</scope>
    <source>
        <strain evidence="2">ATCC 64411</strain>
    </source>
</reference>
<dbReference type="AlphaFoldDB" id="A0A0C4E9C2"/>
<evidence type="ECO:0000313" key="2">
    <source>
        <dbReference type="EnsemblFungi" id="MAPG_09202T0"/>
    </source>
</evidence>
<evidence type="ECO:0000313" key="3">
    <source>
        <dbReference type="Proteomes" id="UP000011715"/>
    </source>
</evidence>